<dbReference type="GO" id="GO:0009399">
    <property type="term" value="P:nitrogen fixation"/>
    <property type="evidence" value="ECO:0007669"/>
    <property type="project" value="InterPro"/>
</dbReference>
<protein>
    <submittedName>
        <fullName evidence="4">NifZ protein</fullName>
    </submittedName>
</protein>
<organism evidence="4 5">
    <name type="scientific">Paramagnetospirillum magneticum (strain ATCC 700264 / AMB-1)</name>
    <name type="common">Magnetospirillum magneticum</name>
    <dbReference type="NCBI Taxonomy" id="342108"/>
    <lineage>
        <taxon>Bacteria</taxon>
        <taxon>Pseudomonadati</taxon>
        <taxon>Pseudomonadota</taxon>
        <taxon>Alphaproteobacteria</taxon>
        <taxon>Rhodospirillales</taxon>
        <taxon>Magnetospirillaceae</taxon>
        <taxon>Paramagnetospirillum</taxon>
    </lineage>
</organism>
<keyword evidence="5" id="KW-1185">Reference proteome</keyword>
<dbReference type="HOGENOM" id="CLU_1813475_0_0_5"/>
<dbReference type="Pfam" id="PF04319">
    <property type="entry name" value="NifZ"/>
    <property type="match status" value="1"/>
</dbReference>
<feature type="compositionally biased region" description="Basic and acidic residues" evidence="3">
    <location>
        <begin position="35"/>
        <end position="45"/>
    </location>
</feature>
<evidence type="ECO:0000313" key="5">
    <source>
        <dbReference type="Proteomes" id="UP000007058"/>
    </source>
</evidence>
<gene>
    <name evidence="4" type="ordered locus">amb1582</name>
</gene>
<dbReference type="InterPro" id="IPR007415">
    <property type="entry name" value="Nitrogenase_MoFe_mat_NifZ"/>
</dbReference>
<feature type="region of interest" description="Disordered" evidence="3">
    <location>
        <begin position="1"/>
        <end position="48"/>
    </location>
</feature>
<dbReference type="AlphaFoldDB" id="Q2W6Y9"/>
<reference evidence="4 5" key="1">
    <citation type="journal article" date="2005" name="DNA Res.">
        <title>Complete genome sequence of the facultative anaerobic magnetotactic bacterium Magnetospirillum sp. strain AMB-1.</title>
        <authorList>
            <person name="Matsunaga T."/>
            <person name="Okamura Y."/>
            <person name="Fukuda Y."/>
            <person name="Wahyudi A.T."/>
            <person name="Murase Y."/>
            <person name="Takeyama H."/>
        </authorList>
    </citation>
    <scope>NUCLEOTIDE SEQUENCE [LARGE SCALE GENOMIC DNA]</scope>
    <source>
        <strain evidence="5">ATCC 700264 / AMB-1</strain>
    </source>
</reference>
<name>Q2W6Y9_PARM1</name>
<dbReference type="KEGG" id="mag:amb1582"/>
<dbReference type="STRING" id="342108.amb1582"/>
<comment type="similarity">
    <text evidence="1">Belongs to the NifZ family.</text>
</comment>
<evidence type="ECO:0000256" key="2">
    <source>
        <dbReference type="ARBA" id="ARBA00023231"/>
    </source>
</evidence>
<accession>Q2W6Y9</accession>
<keyword evidence="2" id="KW-0535">Nitrogen fixation</keyword>
<dbReference type="EMBL" id="AP007255">
    <property type="protein sequence ID" value="BAE50386.1"/>
    <property type="molecule type" value="Genomic_DNA"/>
</dbReference>
<proteinExistence type="inferred from homology"/>
<evidence type="ECO:0000256" key="1">
    <source>
        <dbReference type="ARBA" id="ARBA00008027"/>
    </source>
</evidence>
<dbReference type="Proteomes" id="UP000007058">
    <property type="component" value="Chromosome"/>
</dbReference>
<evidence type="ECO:0000313" key="4">
    <source>
        <dbReference type="EMBL" id="BAE50386.1"/>
    </source>
</evidence>
<evidence type="ECO:0000256" key="3">
    <source>
        <dbReference type="SAM" id="MobiDB-lite"/>
    </source>
</evidence>
<sequence length="142" mass="16325">MRRRRPEVPGGVPGRGLHRPGLTRFSRRPGAPCAVRDDGPRRSANEEVAMSDGTHFELWDEPVYQRGDKVMALRDVRNDGTYPGSRIGEFLIRKGEWGYVSQVGTYLNRFYVYSVDFVEARMLVGMRAHELKRIEEEERKAS</sequence>